<keyword evidence="2" id="KW-1003">Cell membrane</keyword>
<evidence type="ECO:0000256" key="13">
    <source>
        <dbReference type="ARBA" id="ARBA00037793"/>
    </source>
</evidence>
<evidence type="ECO:0000256" key="1">
    <source>
        <dbReference type="ARBA" id="ARBA00010246"/>
    </source>
</evidence>
<feature type="domain" description="SUZ-C" evidence="16">
    <location>
        <begin position="844"/>
        <end position="902"/>
    </location>
</feature>
<proteinExistence type="inferred from homology"/>
<dbReference type="EMBL" id="JAAWVN010024384">
    <property type="protein sequence ID" value="MBN3293998.1"/>
    <property type="molecule type" value="Genomic_DNA"/>
</dbReference>
<comment type="similarity">
    <text evidence="1">Belongs to the CATSPERD family.</text>
</comment>
<comment type="caution">
    <text evidence="17">The sequence shown here is derived from an EMBL/GenBank/DDBJ whole genome shotgun (WGS) entry which is preliminary data.</text>
</comment>
<evidence type="ECO:0000256" key="4">
    <source>
        <dbReference type="ARBA" id="ARBA00022729"/>
    </source>
</evidence>
<gene>
    <name evidence="17" type="primary">Larp6_0</name>
    <name evidence="17" type="ORF">GTO92_0008308</name>
</gene>
<organism evidence="17 18">
    <name type="scientific">Polypterus senegalus</name>
    <name type="common">Senegal bichir</name>
    <dbReference type="NCBI Taxonomy" id="55291"/>
    <lineage>
        <taxon>Eukaryota</taxon>
        <taxon>Metazoa</taxon>
        <taxon>Chordata</taxon>
        <taxon>Craniata</taxon>
        <taxon>Vertebrata</taxon>
        <taxon>Euteleostomi</taxon>
        <taxon>Actinopterygii</taxon>
        <taxon>Polypteriformes</taxon>
        <taxon>Polypteridae</taxon>
        <taxon>Polypterus</taxon>
    </lineage>
</organism>
<evidence type="ECO:0000256" key="9">
    <source>
        <dbReference type="ARBA" id="ARBA00023136"/>
    </source>
</evidence>
<keyword evidence="11" id="KW-0325">Glycoprotein</keyword>
<evidence type="ECO:0000256" key="3">
    <source>
        <dbReference type="ARBA" id="ARBA00022692"/>
    </source>
</evidence>
<evidence type="ECO:0000259" key="15">
    <source>
        <dbReference type="PROSITE" id="PS50961"/>
    </source>
</evidence>
<sequence length="911" mass="102484">MIVNGKVYLYGLESGRWRAAVGQVLTKLNFQASGTTIQMLATNDFGEFAILLRNKLVIYGHISLNPDTIQLQDQPDIQDGSVIMFTPSRDLLIIKAISSPVDNVVDFLHCPIIIDQSIGKGNASDVCLIDDLESDFYGSTLYVDKTRSFLLTMNFVSRLSTDLIPLVALTNPQVLKANTAMEKDFKSEDGMHYSFKINVSLEQDEKKKDPSLYNSTIVGSFVTLTSDFKEKDIRCRNSYPQYVQFSIGCPPSKYIRISRNVYDPEFLSRSGSATEDLSVYYNYTKYGCPILVNSKIPWIPLLELWEDDKFVEYVPADFVLFETHGMFNFGYLKTVGTSQCVTQPQNWMEMLNRQVFPNPNTAWTRKNYRNCRNTNGPPITHPDVHYEVLKKDYWNKVKFPKYNGILIFKAIVVDPDYRCHWHFTGTMLSPCSYLTSPFSPDPPDQSIMDSSTLQICTSLDDCFLDSMDSSSCDYHEIFEDEPYDGSDWRPPDEELARKIASQVEFYLSDENLAEDAFLLKHVRRNKLGYVSIKLITSFKKVKYLTRDWQATRHALSYSRILEVNEEGTKVRRKEPVPESLLAIPPSKILLAWNLQDDSQVNKPSGSGQICTMEKTMAVFGKYGNIGSLRILRPGKELPMELKKYAFKYPELGTKVCALVEYEFLEGARKAYEGLKVQQHANSGEDIKVVLVGGRGTRRKNSSLEAEESEDLEETLEVLKQPKKPVSRSKRFPFPLEDSSVYSSSESDFTPGSPVPIRTITRPQALYGSPLASPRMVSSFRPNSFSSPLASPVLPRKLFASGVCPSPLATMDLSSSPGLSQWPTSGSSPEGLKKSEDFSCDSGILVGSPWVQRRKMAAFQASSEKLACTSTLARKLPLSTGLPTKLIRQPLGPDGTKGFYNCIGRGKLVLRH</sequence>
<evidence type="ECO:0000313" key="18">
    <source>
        <dbReference type="Proteomes" id="UP001166052"/>
    </source>
</evidence>
<evidence type="ECO:0000256" key="10">
    <source>
        <dbReference type="ARBA" id="ARBA00023157"/>
    </source>
</evidence>
<dbReference type="Gene3D" id="1.10.10.10">
    <property type="entry name" value="Winged helix-like DNA-binding domain superfamily/Winged helix DNA-binding domain"/>
    <property type="match status" value="1"/>
</dbReference>
<dbReference type="InterPro" id="IPR006630">
    <property type="entry name" value="La_HTH"/>
</dbReference>
<keyword evidence="10" id="KW-1015">Disulfide bond</keyword>
<accession>A0ABS2Z7A7</accession>
<dbReference type="Pfam" id="PF22850">
    <property type="entry name" value="CATSPERD-E_C"/>
    <property type="match status" value="1"/>
</dbReference>
<keyword evidence="8" id="KW-0969">Cilium</keyword>
<dbReference type="PANTHER" id="PTHR33722">
    <property type="entry name" value="CATION CHANNEL SPERM-ASSOCIATED PROTEIN SUBUNIT DELTA-RELATED"/>
    <property type="match status" value="1"/>
</dbReference>
<dbReference type="SUPFAM" id="SSF46785">
    <property type="entry name" value="Winged helix' DNA-binding domain"/>
    <property type="match status" value="1"/>
</dbReference>
<dbReference type="InterPro" id="IPR024642">
    <property type="entry name" value="SUZ-C"/>
</dbReference>
<evidence type="ECO:0000259" key="16">
    <source>
        <dbReference type="PROSITE" id="PS51938"/>
    </source>
</evidence>
<feature type="non-terminal residue" evidence="17">
    <location>
        <position position="1"/>
    </location>
</feature>
<dbReference type="CDD" id="cd08033">
    <property type="entry name" value="LARP_6"/>
    <property type="match status" value="1"/>
</dbReference>
<keyword evidence="7" id="KW-1133">Transmembrane helix</keyword>
<dbReference type="InterPro" id="IPR028751">
    <property type="entry name" value="CATSPERD/E"/>
</dbReference>
<dbReference type="Pfam" id="PF23747">
    <property type="entry name" value="Ig-like_CATSPERD"/>
    <property type="match status" value="1"/>
</dbReference>
<dbReference type="Proteomes" id="UP001166052">
    <property type="component" value="Unassembled WGS sequence"/>
</dbReference>
<dbReference type="PANTHER" id="PTHR33722:SF1">
    <property type="entry name" value="CATION CHANNEL SPERM-ASSOCIATED AUXILIARY SUBUNIT DELTA"/>
    <property type="match status" value="1"/>
</dbReference>
<dbReference type="InterPro" id="IPR036390">
    <property type="entry name" value="WH_DNA-bd_sf"/>
</dbReference>
<dbReference type="InterPro" id="IPR002344">
    <property type="entry name" value="Lupus_La"/>
</dbReference>
<evidence type="ECO:0000256" key="7">
    <source>
        <dbReference type="ARBA" id="ARBA00022989"/>
    </source>
</evidence>
<keyword evidence="12" id="KW-0966">Cell projection</keyword>
<keyword evidence="6 14" id="KW-0694">RNA-binding</keyword>
<dbReference type="PRINTS" id="PR00302">
    <property type="entry name" value="LUPUSLA"/>
</dbReference>
<evidence type="ECO:0000256" key="14">
    <source>
        <dbReference type="PROSITE-ProRule" id="PRU00332"/>
    </source>
</evidence>
<evidence type="ECO:0000256" key="8">
    <source>
        <dbReference type="ARBA" id="ARBA00023069"/>
    </source>
</evidence>
<reference evidence="17" key="1">
    <citation type="journal article" date="2021" name="Cell">
        <title>Tracing the genetic footprints of vertebrate landing in non-teleost ray-finned fishes.</title>
        <authorList>
            <person name="Bi X."/>
            <person name="Wang K."/>
            <person name="Yang L."/>
            <person name="Pan H."/>
            <person name="Jiang H."/>
            <person name="Wei Q."/>
            <person name="Fang M."/>
            <person name="Yu H."/>
            <person name="Zhu C."/>
            <person name="Cai Y."/>
            <person name="He Y."/>
            <person name="Gan X."/>
            <person name="Zeng H."/>
            <person name="Yu D."/>
            <person name="Zhu Y."/>
            <person name="Jiang H."/>
            <person name="Qiu Q."/>
            <person name="Yang H."/>
            <person name="Zhang Y.E."/>
            <person name="Wang W."/>
            <person name="Zhu M."/>
            <person name="He S."/>
            <person name="Zhang G."/>
        </authorList>
    </citation>
    <scope>NUCLEOTIDE SEQUENCE</scope>
    <source>
        <strain evidence="17">Bchr_001</strain>
    </source>
</reference>
<protein>
    <submittedName>
        <fullName evidence="17">LARP6 protein</fullName>
    </submittedName>
</protein>
<dbReference type="SMART" id="SM00715">
    <property type="entry name" value="LA"/>
    <property type="match status" value="1"/>
</dbReference>
<evidence type="ECO:0000256" key="6">
    <source>
        <dbReference type="ARBA" id="ARBA00022884"/>
    </source>
</evidence>
<dbReference type="InterPro" id="IPR055451">
    <property type="entry name" value="Ig-like_CATSPERD"/>
</dbReference>
<dbReference type="InterPro" id="IPR053814">
    <property type="entry name" value="CATSPERD/E_C"/>
</dbReference>
<evidence type="ECO:0000256" key="2">
    <source>
        <dbReference type="ARBA" id="ARBA00022475"/>
    </source>
</evidence>
<evidence type="ECO:0000256" key="11">
    <source>
        <dbReference type="ARBA" id="ARBA00023180"/>
    </source>
</evidence>
<evidence type="ECO:0000313" key="17">
    <source>
        <dbReference type="EMBL" id="MBN3293998.1"/>
    </source>
</evidence>
<keyword evidence="18" id="KW-1185">Reference proteome</keyword>
<keyword evidence="9" id="KW-0472">Membrane</keyword>
<dbReference type="PROSITE" id="PS50961">
    <property type="entry name" value="HTH_LA"/>
    <property type="match status" value="1"/>
</dbReference>
<feature type="non-terminal residue" evidence="17">
    <location>
        <position position="911"/>
    </location>
</feature>
<evidence type="ECO:0000256" key="5">
    <source>
        <dbReference type="ARBA" id="ARBA00022846"/>
    </source>
</evidence>
<keyword evidence="5" id="KW-0282">Flagellum</keyword>
<keyword evidence="4" id="KW-0732">Signal</keyword>
<dbReference type="InterPro" id="IPR036388">
    <property type="entry name" value="WH-like_DNA-bd_sf"/>
</dbReference>
<keyword evidence="3" id="KW-0812">Transmembrane</keyword>
<feature type="domain" description="HTH La-type RNA-binding" evidence="15">
    <location>
        <begin position="489"/>
        <end position="580"/>
    </location>
</feature>
<evidence type="ECO:0000256" key="12">
    <source>
        <dbReference type="ARBA" id="ARBA00023273"/>
    </source>
</evidence>
<dbReference type="PROSITE" id="PS51938">
    <property type="entry name" value="SUZ_C"/>
    <property type="match status" value="1"/>
</dbReference>
<dbReference type="Pfam" id="PF05383">
    <property type="entry name" value="La"/>
    <property type="match status" value="1"/>
</dbReference>
<name>A0ABS2Z7A7_POLSE</name>
<dbReference type="Pfam" id="PF12901">
    <property type="entry name" value="SUZ-C"/>
    <property type="match status" value="1"/>
</dbReference>
<comment type="subcellular location">
    <subcellularLocation>
        <location evidence="13">Cell projection</location>
        <location evidence="13">Cilium</location>
        <location evidence="13">Flagellum membrane</location>
        <topology evidence="13">Single-pass type I membrane protein</topology>
    </subcellularLocation>
</comment>